<feature type="compositionally biased region" description="Polar residues" evidence="1">
    <location>
        <begin position="1"/>
        <end position="10"/>
    </location>
</feature>
<evidence type="ECO:0000256" key="1">
    <source>
        <dbReference type="SAM" id="MobiDB-lite"/>
    </source>
</evidence>
<accession>A0A024SEJ9</accession>
<name>A0A024SEJ9_HYPJR</name>
<proteinExistence type="predicted"/>
<dbReference type="AlphaFoldDB" id="A0A024SEJ9"/>
<protein>
    <submittedName>
        <fullName evidence="2">Uncharacterized protein</fullName>
    </submittedName>
</protein>
<dbReference type="HOGENOM" id="CLU_1038515_0_0_1"/>
<feature type="compositionally biased region" description="Basic and acidic residues" evidence="1">
    <location>
        <begin position="12"/>
        <end position="23"/>
    </location>
</feature>
<gene>
    <name evidence="2" type="ORF">M419DRAFT_128171</name>
</gene>
<evidence type="ECO:0000313" key="2">
    <source>
        <dbReference type="EMBL" id="ETS03759.1"/>
    </source>
</evidence>
<sequence length="268" mass="30797">MDATATNATSARDARRGPGDREAPLKYAITMRPDQPEEIAFYQRLEDGSRWLEIPPNATFERKTWNIGLAINHHGTTDTLNSAAFGAATHWGVFICPVKADNEENPYHVFGLNFRDAARQEFILGQKWQTAGREFQTKVDRSDFDTKEEYNMRVVCSFEEFVLTAQRVLQEFQTSDRVSMEGTSRGGYAYSLFFNNCQNFALGLLKEIKDSGWESRHQSWNSRFKLADLASTLLRSREDLRNRSLDYEGDLRTRGGDDESFTRWARGY</sequence>
<dbReference type="EMBL" id="KI911142">
    <property type="protein sequence ID" value="ETS03759.1"/>
    <property type="molecule type" value="Genomic_DNA"/>
</dbReference>
<organism evidence="2 3">
    <name type="scientific">Hypocrea jecorina (strain ATCC 56765 / BCRC 32924 / NRRL 11460 / Rut C-30)</name>
    <name type="common">Trichoderma reesei</name>
    <dbReference type="NCBI Taxonomy" id="1344414"/>
    <lineage>
        <taxon>Eukaryota</taxon>
        <taxon>Fungi</taxon>
        <taxon>Dikarya</taxon>
        <taxon>Ascomycota</taxon>
        <taxon>Pezizomycotina</taxon>
        <taxon>Sordariomycetes</taxon>
        <taxon>Hypocreomycetidae</taxon>
        <taxon>Hypocreales</taxon>
        <taxon>Hypocreaceae</taxon>
        <taxon>Trichoderma</taxon>
    </lineage>
</organism>
<dbReference type="Proteomes" id="UP000024376">
    <property type="component" value="Unassembled WGS sequence"/>
</dbReference>
<dbReference type="OrthoDB" id="4881457at2759"/>
<reference evidence="3" key="1">
    <citation type="journal article" date="2013" name="Ind. Biotechnol.">
        <title>Comparative genomics analysis of Trichoderma reesei strains.</title>
        <authorList>
            <person name="Koike H."/>
            <person name="Aerts A."/>
            <person name="LaButti K."/>
            <person name="Grigoriev I.V."/>
            <person name="Baker S.E."/>
        </authorList>
    </citation>
    <scope>NUCLEOTIDE SEQUENCE [LARGE SCALE GENOMIC DNA]</scope>
    <source>
        <strain evidence="3">ATCC 56765 / BCRC 32924 / NRRL 11460 / Rut C-30</strain>
    </source>
</reference>
<dbReference type="KEGG" id="trr:M419DRAFT_128171"/>
<feature type="region of interest" description="Disordered" evidence="1">
    <location>
        <begin position="1"/>
        <end position="23"/>
    </location>
</feature>
<evidence type="ECO:0000313" key="3">
    <source>
        <dbReference type="Proteomes" id="UP000024376"/>
    </source>
</evidence>